<dbReference type="InterPro" id="IPR001647">
    <property type="entry name" value="HTH_TetR"/>
</dbReference>
<dbReference type="STRING" id="168276.SAMN05444580_12138"/>
<dbReference type="SUPFAM" id="SSF46689">
    <property type="entry name" value="Homeodomain-like"/>
    <property type="match status" value="1"/>
</dbReference>
<keyword evidence="4" id="KW-0804">Transcription</keyword>
<evidence type="ECO:0000256" key="5">
    <source>
        <dbReference type="PROSITE-ProRule" id="PRU00335"/>
    </source>
</evidence>
<feature type="DNA-binding region" description="H-T-H motif" evidence="5">
    <location>
        <begin position="33"/>
        <end position="52"/>
    </location>
</feature>
<organism evidence="7 8">
    <name type="scientific">Rhodococcus tukisamuensis</name>
    <dbReference type="NCBI Taxonomy" id="168276"/>
    <lineage>
        <taxon>Bacteria</taxon>
        <taxon>Bacillati</taxon>
        <taxon>Actinomycetota</taxon>
        <taxon>Actinomycetes</taxon>
        <taxon>Mycobacteriales</taxon>
        <taxon>Nocardiaceae</taxon>
        <taxon>Rhodococcus</taxon>
    </lineage>
</organism>
<protein>
    <submittedName>
        <fullName evidence="7">DNA-binding transcriptional regulator, AcrR family</fullName>
    </submittedName>
</protein>
<name>A0A1G7DXW5_9NOCA</name>
<evidence type="ECO:0000313" key="8">
    <source>
        <dbReference type="Proteomes" id="UP000199417"/>
    </source>
</evidence>
<dbReference type="Pfam" id="PF13977">
    <property type="entry name" value="TetR_C_6"/>
    <property type="match status" value="1"/>
</dbReference>
<evidence type="ECO:0000313" key="7">
    <source>
        <dbReference type="EMBL" id="SDE56110.1"/>
    </source>
</evidence>
<feature type="domain" description="HTH tetR-type" evidence="6">
    <location>
        <begin position="10"/>
        <end position="70"/>
    </location>
</feature>
<evidence type="ECO:0000259" key="6">
    <source>
        <dbReference type="PROSITE" id="PS50977"/>
    </source>
</evidence>
<gene>
    <name evidence="7" type="ORF">SAMN05444580_12138</name>
</gene>
<dbReference type="SUPFAM" id="SSF48498">
    <property type="entry name" value="Tetracyclin repressor-like, C-terminal domain"/>
    <property type="match status" value="1"/>
</dbReference>
<dbReference type="GO" id="GO:0000976">
    <property type="term" value="F:transcription cis-regulatory region binding"/>
    <property type="evidence" value="ECO:0007669"/>
    <property type="project" value="TreeGrafter"/>
</dbReference>
<reference evidence="7 8" key="1">
    <citation type="submission" date="2016-10" db="EMBL/GenBank/DDBJ databases">
        <authorList>
            <person name="de Groot N.N."/>
        </authorList>
    </citation>
    <scope>NUCLEOTIDE SEQUENCE [LARGE SCALE GENOMIC DNA]</scope>
    <source>
        <strain evidence="7 8">JCM 11308</strain>
    </source>
</reference>
<keyword evidence="2" id="KW-0805">Transcription regulation</keyword>
<accession>A0A1G7DXW5</accession>
<keyword evidence="3 5" id="KW-0238">DNA-binding</keyword>
<evidence type="ECO:0000256" key="4">
    <source>
        <dbReference type="ARBA" id="ARBA00023163"/>
    </source>
</evidence>
<keyword evidence="1" id="KW-0678">Repressor</keyword>
<sequence>MRTVDVDARAAKATAILDAAARCFAERGFAATRTADICALAGMSSGNLFHYFPTKHAVLLALVERDGAETNASMAELAQADDPFGALLVLLDEICRLAGDPLYSGLALEISAVAHRDEEVAARFKANDIAFRGGLAALVRRADAAGQLSTTLSAEHAATWLAALVDGMFARVAADPEFDAPAQAAVLRRVVAQLLGGVVA</sequence>
<dbReference type="InterPro" id="IPR050109">
    <property type="entry name" value="HTH-type_TetR-like_transc_reg"/>
</dbReference>
<dbReference type="InterPro" id="IPR039538">
    <property type="entry name" value="BetI_C"/>
</dbReference>
<evidence type="ECO:0000256" key="1">
    <source>
        <dbReference type="ARBA" id="ARBA00022491"/>
    </source>
</evidence>
<dbReference type="EMBL" id="FNAB01000021">
    <property type="protein sequence ID" value="SDE56110.1"/>
    <property type="molecule type" value="Genomic_DNA"/>
</dbReference>
<evidence type="ECO:0000256" key="2">
    <source>
        <dbReference type="ARBA" id="ARBA00023015"/>
    </source>
</evidence>
<dbReference type="InterPro" id="IPR009057">
    <property type="entry name" value="Homeodomain-like_sf"/>
</dbReference>
<proteinExistence type="predicted"/>
<dbReference type="AlphaFoldDB" id="A0A1G7DXW5"/>
<dbReference type="Proteomes" id="UP000199417">
    <property type="component" value="Unassembled WGS sequence"/>
</dbReference>
<keyword evidence="8" id="KW-1185">Reference proteome</keyword>
<dbReference type="PRINTS" id="PR00455">
    <property type="entry name" value="HTHTETR"/>
</dbReference>
<dbReference type="RefSeq" id="WP_072846510.1">
    <property type="nucleotide sequence ID" value="NZ_FNAB01000021.1"/>
</dbReference>
<dbReference type="Gene3D" id="1.10.357.10">
    <property type="entry name" value="Tetracycline Repressor, domain 2"/>
    <property type="match status" value="1"/>
</dbReference>
<dbReference type="GO" id="GO:0003700">
    <property type="term" value="F:DNA-binding transcription factor activity"/>
    <property type="evidence" value="ECO:0007669"/>
    <property type="project" value="TreeGrafter"/>
</dbReference>
<dbReference type="PROSITE" id="PS50977">
    <property type="entry name" value="HTH_TETR_2"/>
    <property type="match status" value="1"/>
</dbReference>
<dbReference type="PANTHER" id="PTHR30055">
    <property type="entry name" value="HTH-TYPE TRANSCRIPTIONAL REGULATOR RUTR"/>
    <property type="match status" value="1"/>
</dbReference>
<evidence type="ECO:0000256" key="3">
    <source>
        <dbReference type="ARBA" id="ARBA00023125"/>
    </source>
</evidence>
<dbReference type="PANTHER" id="PTHR30055:SF223">
    <property type="entry name" value="HTH-TYPE TRANSCRIPTIONAL REGULATOR UIDR"/>
    <property type="match status" value="1"/>
</dbReference>
<dbReference type="InterPro" id="IPR036271">
    <property type="entry name" value="Tet_transcr_reg_TetR-rel_C_sf"/>
</dbReference>
<dbReference type="Pfam" id="PF00440">
    <property type="entry name" value="TetR_N"/>
    <property type="match status" value="1"/>
</dbReference>